<evidence type="ECO:0000313" key="1">
    <source>
        <dbReference type="EMBL" id="TCS99113.1"/>
    </source>
</evidence>
<proteinExistence type="predicted"/>
<protein>
    <submittedName>
        <fullName evidence="1">Uncharacterized protein</fullName>
    </submittedName>
</protein>
<accession>A0A4R3LG78</accession>
<evidence type="ECO:0000313" key="4">
    <source>
        <dbReference type="Proteomes" id="UP000315577"/>
    </source>
</evidence>
<evidence type="ECO:0000313" key="2">
    <source>
        <dbReference type="EMBL" id="TSE22803.1"/>
    </source>
</evidence>
<dbReference type="EMBL" id="VJNC01000004">
    <property type="protein sequence ID" value="TSE22803.1"/>
    <property type="molecule type" value="Genomic_DNA"/>
</dbReference>
<name>A0A4R3LG78_9BURK</name>
<dbReference type="Proteomes" id="UP000315577">
    <property type="component" value="Unassembled WGS sequence"/>
</dbReference>
<dbReference type="RefSeq" id="WP_132961859.1">
    <property type="nucleotide sequence ID" value="NZ_SMAH01000003.1"/>
</dbReference>
<keyword evidence="4" id="KW-1185">Reference proteome</keyword>
<sequence length="103" mass="10479">MGLLATLKPAAGATAALYTTPTGRSATVNLSACNTGQVEARVRVAVGTGATPPASGWIEYDAVLAPSGVLERTAIALAANERLFVQSSTADVCFNVWGIEEVA</sequence>
<dbReference type="OrthoDB" id="7068875at2"/>
<gene>
    <name evidence="1" type="ORF">EDC36_103177</name>
    <name evidence="2" type="ORF">Tigna_00778</name>
</gene>
<dbReference type="EMBL" id="SMAH01000003">
    <property type="protein sequence ID" value="TCS99113.1"/>
    <property type="molecule type" value="Genomic_DNA"/>
</dbReference>
<organism evidence="1 3">
    <name type="scientific">Tepidimonas ignava</name>
    <dbReference type="NCBI Taxonomy" id="114249"/>
    <lineage>
        <taxon>Bacteria</taxon>
        <taxon>Pseudomonadati</taxon>
        <taxon>Pseudomonadota</taxon>
        <taxon>Betaproteobacteria</taxon>
        <taxon>Burkholderiales</taxon>
        <taxon>Tepidimonas</taxon>
    </lineage>
</organism>
<dbReference type="AlphaFoldDB" id="A0A4R3LG78"/>
<dbReference type="Proteomes" id="UP000295536">
    <property type="component" value="Unassembled WGS sequence"/>
</dbReference>
<reference evidence="2 4" key="2">
    <citation type="submission" date="2019-07" db="EMBL/GenBank/DDBJ databases">
        <title>Tepidimonas ignava SPS-1037 draft genome.</title>
        <authorList>
            <person name="Da Costa M.S."/>
            <person name="Froufe H.J.C."/>
            <person name="Egas C."/>
            <person name="Albuquerque L."/>
        </authorList>
    </citation>
    <scope>NUCLEOTIDE SEQUENCE [LARGE SCALE GENOMIC DNA]</scope>
    <source>
        <strain evidence="2 4">SPS-1037</strain>
    </source>
</reference>
<reference evidence="1 3" key="1">
    <citation type="submission" date="2019-03" db="EMBL/GenBank/DDBJ databases">
        <title>Genomic Encyclopedia of Type Strains, Phase IV (KMG-IV): sequencing the most valuable type-strain genomes for metagenomic binning, comparative biology and taxonomic classification.</title>
        <authorList>
            <person name="Goeker M."/>
        </authorList>
    </citation>
    <scope>NUCLEOTIDE SEQUENCE [LARGE SCALE GENOMIC DNA]</scope>
    <source>
        <strain evidence="1 3">DSM 12034</strain>
    </source>
</reference>
<evidence type="ECO:0000313" key="3">
    <source>
        <dbReference type="Proteomes" id="UP000295536"/>
    </source>
</evidence>
<comment type="caution">
    <text evidence="1">The sequence shown here is derived from an EMBL/GenBank/DDBJ whole genome shotgun (WGS) entry which is preliminary data.</text>
</comment>